<feature type="region of interest" description="Disordered" evidence="1">
    <location>
        <begin position="313"/>
        <end position="347"/>
    </location>
</feature>
<comment type="caution">
    <text evidence="4">The sequence shown here is derived from an EMBL/GenBank/DDBJ whole genome shotgun (WGS) entry which is preliminary data.</text>
</comment>
<dbReference type="AlphaFoldDB" id="A0A699H5Q0"/>
<dbReference type="GO" id="GO:0004523">
    <property type="term" value="F:RNA-DNA hybrid ribonuclease activity"/>
    <property type="evidence" value="ECO:0007669"/>
    <property type="project" value="InterPro"/>
</dbReference>
<proteinExistence type="predicted"/>
<evidence type="ECO:0000259" key="2">
    <source>
        <dbReference type="Pfam" id="PF13456"/>
    </source>
</evidence>
<name>A0A699H5Q0_TANCI</name>
<dbReference type="SUPFAM" id="SSF56672">
    <property type="entry name" value="DNA/RNA polymerases"/>
    <property type="match status" value="1"/>
</dbReference>
<dbReference type="Pfam" id="PF17919">
    <property type="entry name" value="RT_RNaseH_2"/>
    <property type="match status" value="1"/>
</dbReference>
<feature type="region of interest" description="Disordered" evidence="1">
    <location>
        <begin position="189"/>
        <end position="208"/>
    </location>
</feature>
<sequence length="591" mass="67300">MKNTELQGEHERRRRSRRSHSTSQSPKPAPSVFSKIRCDRSESPRHRDSGREAVFIRLGRKEKGVFNRLGGKERCVSARSSDSKPQRHWNTQREAESCYQSSRSRKAEPIPRKRYHEGASSQRTKAFLERFMHGIIYPELIKRLYNNIPKSMDKMMRATIAFLMAEVAASNQARKKTFLAWKQQETRQKQNFNKREDFKNQQRSERKRDRFTLLTKSPREILALDKGKFKAPPPMGYETFNFYIDELCGGKITIPYNGIIGRPRVRKIQAVPSTAHGMLKFPVPRGILTLGSSKLIPLECTMVSGPEHSLSPAPEGFAACSGAPAERSRRISPNRQKKRSQAPERNKAIQEEVEGLVEAGIMKEVHITAEATFKQMKKILVELPTLTTPVEKEELIVYLAAAREAVSVVLMIEWEAKQMPIYFVSRALQDFIVERPEDDSLAAPMEVEEELPDLWTLFTDVSSCVDGPYDPTIRIAILINLGPRIAEKMRIKNLQTHVDSHLLANQVNGSYIAKEPGIIQYLKKVKTLISGFKKFLIKQVPRSKNKKDDTLSKIASTSFAHLTKHVLVEVLKEKSINEAKVLTVVEEEGNT</sequence>
<evidence type="ECO:0008006" key="5">
    <source>
        <dbReference type="Google" id="ProtNLM"/>
    </source>
</evidence>
<dbReference type="Gene3D" id="3.30.420.10">
    <property type="entry name" value="Ribonuclease H-like superfamily/Ribonuclease H"/>
    <property type="match status" value="1"/>
</dbReference>
<evidence type="ECO:0000256" key="1">
    <source>
        <dbReference type="SAM" id="MobiDB-lite"/>
    </source>
</evidence>
<dbReference type="InterPro" id="IPR036397">
    <property type="entry name" value="RNaseH_sf"/>
</dbReference>
<organism evidence="4">
    <name type="scientific">Tanacetum cinerariifolium</name>
    <name type="common">Dalmatian daisy</name>
    <name type="synonym">Chrysanthemum cinerariifolium</name>
    <dbReference type="NCBI Taxonomy" id="118510"/>
    <lineage>
        <taxon>Eukaryota</taxon>
        <taxon>Viridiplantae</taxon>
        <taxon>Streptophyta</taxon>
        <taxon>Embryophyta</taxon>
        <taxon>Tracheophyta</taxon>
        <taxon>Spermatophyta</taxon>
        <taxon>Magnoliopsida</taxon>
        <taxon>eudicotyledons</taxon>
        <taxon>Gunneridae</taxon>
        <taxon>Pentapetalae</taxon>
        <taxon>asterids</taxon>
        <taxon>campanulids</taxon>
        <taxon>Asterales</taxon>
        <taxon>Asteraceae</taxon>
        <taxon>Asteroideae</taxon>
        <taxon>Anthemideae</taxon>
        <taxon>Anthemidinae</taxon>
        <taxon>Tanacetum</taxon>
    </lineage>
</organism>
<feature type="region of interest" description="Disordered" evidence="1">
    <location>
        <begin position="77"/>
        <end position="121"/>
    </location>
</feature>
<dbReference type="InterPro" id="IPR043502">
    <property type="entry name" value="DNA/RNA_pol_sf"/>
</dbReference>
<dbReference type="InterPro" id="IPR041577">
    <property type="entry name" value="RT_RNaseH_2"/>
</dbReference>
<feature type="compositionally biased region" description="Basic and acidic residues" evidence="1">
    <location>
        <begin position="36"/>
        <end position="49"/>
    </location>
</feature>
<dbReference type="PANTHER" id="PTHR48475">
    <property type="entry name" value="RIBONUCLEASE H"/>
    <property type="match status" value="1"/>
</dbReference>
<gene>
    <name evidence="4" type="ORF">Tci_255911</name>
</gene>
<accession>A0A699H5Q0</accession>
<dbReference type="EMBL" id="BKCJ010076394">
    <property type="protein sequence ID" value="GEW83935.1"/>
    <property type="molecule type" value="Genomic_DNA"/>
</dbReference>
<dbReference type="Pfam" id="PF13456">
    <property type="entry name" value="RVT_3"/>
    <property type="match status" value="1"/>
</dbReference>
<reference evidence="4" key="1">
    <citation type="journal article" date="2019" name="Sci. Rep.">
        <title>Draft genome of Tanacetum cinerariifolium, the natural source of mosquito coil.</title>
        <authorList>
            <person name="Yamashiro T."/>
            <person name="Shiraishi A."/>
            <person name="Satake H."/>
            <person name="Nakayama K."/>
        </authorList>
    </citation>
    <scope>NUCLEOTIDE SEQUENCE</scope>
</reference>
<feature type="domain" description="Reverse transcriptase/retrotransposon-derived protein RNase H-like" evidence="3">
    <location>
        <begin position="369"/>
        <end position="431"/>
    </location>
</feature>
<feature type="compositionally biased region" description="Basic residues" evidence="1">
    <location>
        <begin position="330"/>
        <end position="340"/>
    </location>
</feature>
<dbReference type="GO" id="GO:0003676">
    <property type="term" value="F:nucleic acid binding"/>
    <property type="evidence" value="ECO:0007669"/>
    <property type="project" value="InterPro"/>
</dbReference>
<dbReference type="PANTHER" id="PTHR48475:SF2">
    <property type="entry name" value="RIBONUCLEASE H"/>
    <property type="match status" value="1"/>
</dbReference>
<evidence type="ECO:0000259" key="3">
    <source>
        <dbReference type="Pfam" id="PF17919"/>
    </source>
</evidence>
<evidence type="ECO:0000313" key="4">
    <source>
        <dbReference type="EMBL" id="GEW83935.1"/>
    </source>
</evidence>
<protein>
    <recommendedName>
        <fullName evidence="5">Reverse transcriptase domain-containing protein</fullName>
    </recommendedName>
</protein>
<feature type="domain" description="RNase H type-1" evidence="2">
    <location>
        <begin position="484"/>
        <end position="553"/>
    </location>
</feature>
<feature type="region of interest" description="Disordered" evidence="1">
    <location>
        <begin position="1"/>
        <end position="49"/>
    </location>
</feature>
<feature type="compositionally biased region" description="Basic and acidic residues" evidence="1">
    <location>
        <begin position="77"/>
        <end position="96"/>
    </location>
</feature>
<dbReference type="InterPro" id="IPR002156">
    <property type="entry name" value="RNaseH_domain"/>
</dbReference>